<reference evidence="3" key="1">
    <citation type="submission" date="2025-08" db="UniProtKB">
        <authorList>
            <consortium name="RefSeq"/>
        </authorList>
    </citation>
    <scope>IDENTIFICATION</scope>
    <source>
        <tissue evidence="3">Whole body</tissue>
    </source>
</reference>
<name>A0A8B8I131_VANTA</name>
<proteinExistence type="predicted"/>
<evidence type="ECO:0000256" key="1">
    <source>
        <dbReference type="SAM" id="Coils"/>
    </source>
</evidence>
<evidence type="ECO:0000313" key="2">
    <source>
        <dbReference type="Proteomes" id="UP001652626"/>
    </source>
</evidence>
<feature type="coiled-coil region" evidence="1">
    <location>
        <begin position="53"/>
        <end position="108"/>
    </location>
</feature>
<dbReference type="GeneID" id="113396170"/>
<feature type="coiled-coil region" evidence="1">
    <location>
        <begin position="150"/>
        <end position="208"/>
    </location>
</feature>
<accession>A0A8B8I131</accession>
<dbReference type="OMA" id="TRNEHEN"/>
<dbReference type="RefSeq" id="XP_026489786.1">
    <property type="nucleotide sequence ID" value="XM_026634001.2"/>
</dbReference>
<evidence type="ECO:0000313" key="3">
    <source>
        <dbReference type="RefSeq" id="XP_026489786.1"/>
    </source>
</evidence>
<sequence>MFSPADQQVEICLLKSNLEEIENDLVAQRSAIPALDAENEQKYRETMTALRVARSLNTEIERLKQESVRLTAKRMQLKRQSEEVSGALERARLNRSELEDSLKQEERDTELGIRRYEDTLRELADRFRKSRSLYNEEEMNTKQEVAKETNSKLLNEETALRREVSELKKELSDVQADVPEDILSIIGQIELEKKLKSLSAQCDSLRSERDYLLKTRPGTSTQQFTRKY</sequence>
<dbReference type="Proteomes" id="UP001652626">
    <property type="component" value="Chromosome 11"/>
</dbReference>
<organism evidence="2 3">
    <name type="scientific">Vanessa tameamea</name>
    <name type="common">Kamehameha butterfly</name>
    <dbReference type="NCBI Taxonomy" id="334116"/>
    <lineage>
        <taxon>Eukaryota</taxon>
        <taxon>Metazoa</taxon>
        <taxon>Ecdysozoa</taxon>
        <taxon>Arthropoda</taxon>
        <taxon>Hexapoda</taxon>
        <taxon>Insecta</taxon>
        <taxon>Pterygota</taxon>
        <taxon>Neoptera</taxon>
        <taxon>Endopterygota</taxon>
        <taxon>Lepidoptera</taxon>
        <taxon>Glossata</taxon>
        <taxon>Ditrysia</taxon>
        <taxon>Papilionoidea</taxon>
        <taxon>Nymphalidae</taxon>
        <taxon>Nymphalinae</taxon>
        <taxon>Vanessa</taxon>
    </lineage>
</organism>
<dbReference type="OrthoDB" id="7440726at2759"/>
<keyword evidence="1" id="KW-0175">Coiled coil</keyword>
<dbReference type="AlphaFoldDB" id="A0A8B8I131"/>
<gene>
    <name evidence="3" type="primary">LOC113396170</name>
</gene>
<protein>
    <submittedName>
        <fullName evidence="3">Coiled-coil domain-containing protein 158-like</fullName>
    </submittedName>
</protein>
<keyword evidence="2" id="KW-1185">Reference proteome</keyword>